<feature type="compositionally biased region" description="Polar residues" evidence="1">
    <location>
        <begin position="69"/>
        <end position="79"/>
    </location>
</feature>
<comment type="caution">
    <text evidence="2">The sequence shown here is derived from an EMBL/GenBank/DDBJ whole genome shotgun (WGS) entry which is preliminary data.</text>
</comment>
<dbReference type="EMBL" id="LSRX01002413">
    <property type="protein sequence ID" value="OLP75546.1"/>
    <property type="molecule type" value="Genomic_DNA"/>
</dbReference>
<dbReference type="Proteomes" id="UP000186817">
    <property type="component" value="Unassembled WGS sequence"/>
</dbReference>
<evidence type="ECO:0000256" key="1">
    <source>
        <dbReference type="SAM" id="MobiDB-lite"/>
    </source>
</evidence>
<protein>
    <submittedName>
        <fullName evidence="2">Uncharacterized protein</fullName>
    </submittedName>
</protein>
<gene>
    <name evidence="2" type="ORF">AK812_SmicGene44638</name>
</gene>
<accession>A0A1Q9BXZ0</accession>
<organism evidence="2 3">
    <name type="scientific">Symbiodinium microadriaticum</name>
    <name type="common">Dinoflagellate</name>
    <name type="synonym">Zooxanthella microadriatica</name>
    <dbReference type="NCBI Taxonomy" id="2951"/>
    <lineage>
        <taxon>Eukaryota</taxon>
        <taxon>Sar</taxon>
        <taxon>Alveolata</taxon>
        <taxon>Dinophyceae</taxon>
        <taxon>Suessiales</taxon>
        <taxon>Symbiodiniaceae</taxon>
        <taxon>Symbiodinium</taxon>
    </lineage>
</organism>
<dbReference type="AlphaFoldDB" id="A0A1Q9BXZ0"/>
<keyword evidence="3" id="KW-1185">Reference proteome</keyword>
<proteinExistence type="predicted"/>
<reference evidence="2 3" key="1">
    <citation type="submission" date="2016-02" db="EMBL/GenBank/DDBJ databases">
        <title>Genome analysis of coral dinoflagellate symbionts highlights evolutionary adaptations to a symbiotic lifestyle.</title>
        <authorList>
            <person name="Aranda M."/>
            <person name="Li Y."/>
            <person name="Liew Y.J."/>
            <person name="Baumgarten S."/>
            <person name="Simakov O."/>
            <person name="Wilson M."/>
            <person name="Piel J."/>
            <person name="Ashoor H."/>
            <person name="Bougouffa S."/>
            <person name="Bajic V.B."/>
            <person name="Ryu T."/>
            <person name="Ravasi T."/>
            <person name="Bayer T."/>
            <person name="Micklem G."/>
            <person name="Kim H."/>
            <person name="Bhak J."/>
            <person name="Lajeunesse T.C."/>
            <person name="Voolstra C.R."/>
        </authorList>
    </citation>
    <scope>NUCLEOTIDE SEQUENCE [LARGE SCALE GENOMIC DNA]</scope>
    <source>
        <strain evidence="2 3">CCMP2467</strain>
    </source>
</reference>
<name>A0A1Q9BXZ0_SYMMI</name>
<feature type="region of interest" description="Disordered" evidence="1">
    <location>
        <begin position="50"/>
        <end position="79"/>
    </location>
</feature>
<sequence>MTFRLWESGQVAEVRGVIDLTPGYSQSDAKCIEDEMPDPTASTASRVRIRHTTIQRPGRSHAAPEQRKPMSSSARGAEL</sequence>
<evidence type="ECO:0000313" key="2">
    <source>
        <dbReference type="EMBL" id="OLP75546.1"/>
    </source>
</evidence>
<evidence type="ECO:0000313" key="3">
    <source>
        <dbReference type="Proteomes" id="UP000186817"/>
    </source>
</evidence>